<evidence type="ECO:0008006" key="3">
    <source>
        <dbReference type="Google" id="ProtNLM"/>
    </source>
</evidence>
<dbReference type="AlphaFoldDB" id="A0A3A3G7W4"/>
<reference evidence="2" key="1">
    <citation type="submission" date="2018-09" db="EMBL/GenBank/DDBJ databases">
        <authorList>
            <person name="Zhu H."/>
        </authorList>
    </citation>
    <scope>NUCLEOTIDE SEQUENCE [LARGE SCALE GENOMIC DNA]</scope>
    <source>
        <strain evidence="2">K1R23-30</strain>
    </source>
</reference>
<comment type="caution">
    <text evidence="1">The sequence shown here is derived from an EMBL/GenBank/DDBJ whole genome shotgun (WGS) entry which is preliminary data.</text>
</comment>
<sequence>MNSNTFSRIYDPNRLLDTVKERLGIDNDKALSRKLLIAKPVISNIRAGHVPLGASMLLGISESTGTSVDELRRILGDRRATLRLSFVRATPGAYR</sequence>
<protein>
    <recommendedName>
        <fullName evidence="3">HTH cro/C1-type domain-containing protein</fullName>
    </recommendedName>
</protein>
<organism evidence="1 2">
    <name type="scientific">Noviherbaspirillum saxi</name>
    <dbReference type="NCBI Taxonomy" id="2320863"/>
    <lineage>
        <taxon>Bacteria</taxon>
        <taxon>Pseudomonadati</taxon>
        <taxon>Pseudomonadota</taxon>
        <taxon>Betaproteobacteria</taxon>
        <taxon>Burkholderiales</taxon>
        <taxon>Oxalobacteraceae</taxon>
        <taxon>Noviherbaspirillum</taxon>
    </lineage>
</organism>
<evidence type="ECO:0000313" key="2">
    <source>
        <dbReference type="Proteomes" id="UP000265955"/>
    </source>
</evidence>
<name>A0A3A3G7W4_9BURK</name>
<dbReference type="EMBL" id="QYUO01000002">
    <property type="protein sequence ID" value="RJF96280.1"/>
    <property type="molecule type" value="Genomic_DNA"/>
</dbReference>
<evidence type="ECO:0000313" key="1">
    <source>
        <dbReference type="EMBL" id="RJF96280.1"/>
    </source>
</evidence>
<dbReference type="OrthoDB" id="8780169at2"/>
<accession>A0A3A3G7W4</accession>
<gene>
    <name evidence="1" type="ORF">D3871_18135</name>
</gene>
<proteinExistence type="predicted"/>
<dbReference type="Proteomes" id="UP000265955">
    <property type="component" value="Unassembled WGS sequence"/>
</dbReference>
<keyword evidence="2" id="KW-1185">Reference proteome</keyword>